<dbReference type="EMBL" id="KT250737">
    <property type="protein sequence ID" value="ALZ41681.1"/>
    <property type="molecule type" value="mRNA"/>
</dbReference>
<comment type="subcellular location">
    <subcellularLocation>
        <location evidence="1">Secreted</location>
    </subcellularLocation>
</comment>
<dbReference type="Pfam" id="PF01395">
    <property type="entry name" value="PBP_GOBP"/>
    <property type="match status" value="1"/>
</dbReference>
<dbReference type="AlphaFoldDB" id="A0A0X8B2Y5"/>
<name>A0A0X8B2Y5_LIRSA</name>
<dbReference type="PANTHER" id="PTHR11857:SF43">
    <property type="entry name" value="GEO07291P1-RELATED"/>
    <property type="match status" value="1"/>
</dbReference>
<evidence type="ECO:0000256" key="3">
    <source>
        <dbReference type="ARBA" id="ARBA00022525"/>
    </source>
</evidence>
<evidence type="ECO:0000313" key="6">
    <source>
        <dbReference type="EMBL" id="ALZ41681.1"/>
    </source>
</evidence>
<feature type="signal peptide" evidence="5">
    <location>
        <begin position="1"/>
        <end position="17"/>
    </location>
</feature>
<proteinExistence type="evidence at transcript level"/>
<keyword evidence="4 5" id="KW-0732">Signal</keyword>
<dbReference type="GO" id="GO:0005549">
    <property type="term" value="F:odorant binding"/>
    <property type="evidence" value="ECO:0007669"/>
    <property type="project" value="InterPro"/>
</dbReference>
<protein>
    <submittedName>
        <fullName evidence="6">Odorant binding protein 9</fullName>
    </submittedName>
</protein>
<evidence type="ECO:0000256" key="4">
    <source>
        <dbReference type="ARBA" id="ARBA00022729"/>
    </source>
</evidence>
<dbReference type="InterPro" id="IPR006170">
    <property type="entry name" value="PBP/GOBP"/>
</dbReference>
<dbReference type="InterPro" id="IPR036728">
    <property type="entry name" value="PBP_GOBP_sf"/>
</dbReference>
<gene>
    <name evidence="6" type="primary">OBP9</name>
</gene>
<dbReference type="PANTHER" id="PTHR11857">
    <property type="entry name" value="ODORANT BINDING PROTEIN-RELATED"/>
    <property type="match status" value="1"/>
</dbReference>
<reference evidence="6" key="1">
    <citation type="submission" date="2015-07" db="EMBL/GenBank/DDBJ databases">
        <title>Identification and tissue distribution of odorant binding protein genes in the vegetable leafminer Liriomyza sativae.</title>
        <authorList>
            <person name="Zhang L."/>
            <person name="Lei Z."/>
        </authorList>
    </citation>
    <scope>NUCLEOTIDE SEQUENCE</scope>
</reference>
<keyword evidence="3" id="KW-0964">Secreted</keyword>
<evidence type="ECO:0000256" key="5">
    <source>
        <dbReference type="SAM" id="SignalP"/>
    </source>
</evidence>
<comment type="similarity">
    <text evidence="2">Belongs to the PBP/GOBP family.</text>
</comment>
<sequence length="144" mass="17159">MRQILILIFLVVAVVVAEKFVIRTHEDAIEAHEACREEFNVPDEIFEQYLNYVFPEHRRTKCYMKCFVEKMGLFTVLNGFNEKNFIAQFTYKESKNLASVRHGLEKCLDNNEWESDNCTWVERVFSCWLKINRPVVRKIYGPKN</sequence>
<evidence type="ECO:0000256" key="2">
    <source>
        <dbReference type="ARBA" id="ARBA00008098"/>
    </source>
</evidence>
<dbReference type="GO" id="GO:0005615">
    <property type="term" value="C:extracellular space"/>
    <property type="evidence" value="ECO:0007669"/>
    <property type="project" value="TreeGrafter"/>
</dbReference>
<dbReference type="Gene3D" id="1.10.238.20">
    <property type="entry name" value="Pheromone/general odorant binding protein domain"/>
    <property type="match status" value="1"/>
</dbReference>
<dbReference type="SMART" id="SM00708">
    <property type="entry name" value="PhBP"/>
    <property type="match status" value="1"/>
</dbReference>
<dbReference type="CDD" id="cd23992">
    <property type="entry name" value="PBP_GOBP"/>
    <property type="match status" value="1"/>
</dbReference>
<feature type="chain" id="PRO_5007064298" evidence="5">
    <location>
        <begin position="18"/>
        <end position="144"/>
    </location>
</feature>
<dbReference type="SUPFAM" id="SSF47565">
    <property type="entry name" value="Insect pheromone/odorant-binding proteins"/>
    <property type="match status" value="1"/>
</dbReference>
<dbReference type="GO" id="GO:0007608">
    <property type="term" value="P:sensory perception of smell"/>
    <property type="evidence" value="ECO:0007669"/>
    <property type="project" value="TreeGrafter"/>
</dbReference>
<organism evidence="6">
    <name type="scientific">Liriomyza sativae</name>
    <name type="common">Vegetable leafminer</name>
    <dbReference type="NCBI Taxonomy" id="127406"/>
    <lineage>
        <taxon>Eukaryota</taxon>
        <taxon>Metazoa</taxon>
        <taxon>Ecdysozoa</taxon>
        <taxon>Arthropoda</taxon>
        <taxon>Hexapoda</taxon>
        <taxon>Insecta</taxon>
        <taxon>Pterygota</taxon>
        <taxon>Neoptera</taxon>
        <taxon>Endopterygota</taxon>
        <taxon>Diptera</taxon>
        <taxon>Brachycera</taxon>
        <taxon>Muscomorpha</taxon>
        <taxon>Opomyzoidea</taxon>
        <taxon>Agromyzidae</taxon>
        <taxon>Phytomyzinae</taxon>
        <taxon>Liriomyza</taxon>
    </lineage>
</organism>
<accession>A0A0X8B2Y5</accession>
<evidence type="ECO:0000256" key="1">
    <source>
        <dbReference type="ARBA" id="ARBA00004613"/>
    </source>
</evidence>